<evidence type="ECO:0000256" key="3">
    <source>
        <dbReference type="ARBA" id="ARBA00022989"/>
    </source>
</evidence>
<evidence type="ECO:0000313" key="8">
    <source>
        <dbReference type="Proteomes" id="UP000249185"/>
    </source>
</evidence>
<feature type="transmembrane region" description="Helical" evidence="5">
    <location>
        <begin position="68"/>
        <end position="93"/>
    </location>
</feature>
<feature type="transmembrane region" description="Helical" evidence="5">
    <location>
        <begin position="170"/>
        <end position="193"/>
    </location>
</feature>
<protein>
    <submittedName>
        <fullName evidence="7">YIP1 family protein</fullName>
    </submittedName>
</protein>
<reference evidence="7 8" key="1">
    <citation type="submission" date="2017-08" db="EMBL/GenBank/DDBJ databases">
        <title>Infants hospitalized years apart are colonized by the same room-sourced microbial strains.</title>
        <authorList>
            <person name="Brooks B."/>
            <person name="Olm M.R."/>
            <person name="Firek B.A."/>
            <person name="Baker R."/>
            <person name="Thomas B.C."/>
            <person name="Morowitz M.J."/>
            <person name="Banfield J.F."/>
        </authorList>
    </citation>
    <scope>NUCLEOTIDE SEQUENCE [LARGE SCALE GENOMIC DNA]</scope>
    <source>
        <strain evidence="7">S2_005_002_R2_34</strain>
    </source>
</reference>
<sequence>MRDAAPEGLVATMARAYHRPRAVMARLLASATEGRALAWLFIACALAFVASVPAALTRARDLGIEDPVAGVIAAHLFAYLFVAPLVAYGFAALAHLLARAFGAAPGFLKARVALFWALLLAAPLALLLAALRVVAERLGAPGLVGPLGWAALAFWLWLFAAGFAEAEKLGATWQVGVATALVFALVATALSLLTRGAPVAG</sequence>
<evidence type="ECO:0000313" key="7">
    <source>
        <dbReference type="EMBL" id="PZQ49232.1"/>
    </source>
</evidence>
<keyword evidence="4 5" id="KW-0472">Membrane</keyword>
<evidence type="ECO:0000256" key="1">
    <source>
        <dbReference type="ARBA" id="ARBA00004141"/>
    </source>
</evidence>
<keyword evidence="3 5" id="KW-1133">Transmembrane helix</keyword>
<accession>A0A2W5N701</accession>
<dbReference type="EMBL" id="QFPW01000008">
    <property type="protein sequence ID" value="PZQ49232.1"/>
    <property type="molecule type" value="Genomic_DNA"/>
</dbReference>
<dbReference type="AlphaFoldDB" id="A0A2W5N701"/>
<evidence type="ECO:0000256" key="2">
    <source>
        <dbReference type="ARBA" id="ARBA00022692"/>
    </source>
</evidence>
<evidence type="ECO:0000256" key="4">
    <source>
        <dbReference type="ARBA" id="ARBA00023136"/>
    </source>
</evidence>
<proteinExistence type="predicted"/>
<feature type="transmembrane region" description="Helical" evidence="5">
    <location>
        <begin position="143"/>
        <end position="164"/>
    </location>
</feature>
<name>A0A2W5N701_RHOSU</name>
<feature type="transmembrane region" description="Helical" evidence="5">
    <location>
        <begin position="36"/>
        <end position="56"/>
    </location>
</feature>
<comment type="subcellular location">
    <subcellularLocation>
        <location evidence="1">Membrane</location>
        <topology evidence="1">Multi-pass membrane protein</topology>
    </subcellularLocation>
</comment>
<dbReference type="Pfam" id="PF04893">
    <property type="entry name" value="Yip1"/>
    <property type="match status" value="1"/>
</dbReference>
<evidence type="ECO:0000256" key="5">
    <source>
        <dbReference type="SAM" id="Phobius"/>
    </source>
</evidence>
<gene>
    <name evidence="7" type="ORF">DI556_11820</name>
</gene>
<feature type="transmembrane region" description="Helical" evidence="5">
    <location>
        <begin position="113"/>
        <end position="131"/>
    </location>
</feature>
<dbReference type="InterPro" id="IPR006977">
    <property type="entry name" value="Yip1_dom"/>
</dbReference>
<evidence type="ECO:0000259" key="6">
    <source>
        <dbReference type="Pfam" id="PF04893"/>
    </source>
</evidence>
<dbReference type="Proteomes" id="UP000249185">
    <property type="component" value="Unassembled WGS sequence"/>
</dbReference>
<comment type="caution">
    <text evidence="7">The sequence shown here is derived from an EMBL/GenBank/DDBJ whole genome shotgun (WGS) entry which is preliminary data.</text>
</comment>
<organism evidence="7 8">
    <name type="scientific">Rhodovulum sulfidophilum</name>
    <name type="common">Rhodobacter sulfidophilus</name>
    <dbReference type="NCBI Taxonomy" id="35806"/>
    <lineage>
        <taxon>Bacteria</taxon>
        <taxon>Pseudomonadati</taxon>
        <taxon>Pseudomonadota</taxon>
        <taxon>Alphaproteobacteria</taxon>
        <taxon>Rhodobacterales</taxon>
        <taxon>Paracoccaceae</taxon>
        <taxon>Rhodovulum</taxon>
    </lineage>
</organism>
<dbReference type="GO" id="GO:0016020">
    <property type="term" value="C:membrane"/>
    <property type="evidence" value="ECO:0007669"/>
    <property type="project" value="UniProtKB-SubCell"/>
</dbReference>
<feature type="domain" description="Yip1" evidence="6">
    <location>
        <begin position="19"/>
        <end position="191"/>
    </location>
</feature>
<keyword evidence="2 5" id="KW-0812">Transmembrane</keyword>